<evidence type="ECO:0000256" key="2">
    <source>
        <dbReference type="ARBA" id="ARBA00022679"/>
    </source>
</evidence>
<dbReference type="NCBIfam" id="TIGR01694">
    <property type="entry name" value="MTAP"/>
    <property type="match status" value="1"/>
</dbReference>
<dbReference type="Proteomes" id="UP000218542">
    <property type="component" value="Unassembled WGS sequence"/>
</dbReference>
<feature type="binding site" evidence="4">
    <location>
        <position position="19"/>
    </location>
    <ligand>
        <name>phosphate</name>
        <dbReference type="ChEBI" id="CHEBI:43474"/>
    </ligand>
</feature>
<dbReference type="Gene3D" id="3.40.50.1580">
    <property type="entry name" value="Nucleoside phosphorylase domain"/>
    <property type="match status" value="1"/>
</dbReference>
<dbReference type="CDD" id="cd09010">
    <property type="entry name" value="MTAP_SsMTAPII_like_MTIP"/>
    <property type="match status" value="1"/>
</dbReference>
<feature type="binding site" evidence="4">
    <location>
        <position position="193"/>
    </location>
    <ligand>
        <name>phosphate</name>
        <dbReference type="ChEBI" id="CHEBI:43474"/>
    </ligand>
</feature>
<dbReference type="AlphaFoldDB" id="A0A286U421"/>
<dbReference type="GO" id="GO:0019509">
    <property type="term" value="P:L-methionine salvage from methylthioadenosine"/>
    <property type="evidence" value="ECO:0007669"/>
    <property type="project" value="UniProtKB-UniRule"/>
</dbReference>
<evidence type="ECO:0000259" key="5">
    <source>
        <dbReference type="Pfam" id="PF01048"/>
    </source>
</evidence>
<feature type="binding site" evidence="4">
    <location>
        <begin position="61"/>
        <end position="62"/>
    </location>
    <ligand>
        <name>phosphate</name>
        <dbReference type="ChEBI" id="CHEBI:43474"/>
    </ligand>
</feature>
<dbReference type="EMBL" id="BAOS01000045">
    <property type="protein sequence ID" value="GAX62862.1"/>
    <property type="molecule type" value="Genomic_DNA"/>
</dbReference>
<comment type="pathway">
    <text evidence="4">Amino-acid biosynthesis; L-methionine biosynthesis via salvage pathway; S-methyl-5-thio-alpha-D-ribose 1-phosphate from S-methyl-5'-thioadenosine (phosphorylase route): step 1/1.</text>
</comment>
<evidence type="ECO:0000313" key="6">
    <source>
        <dbReference type="EMBL" id="GAX62862.1"/>
    </source>
</evidence>
<comment type="similarity">
    <text evidence="4">Belongs to the PNP/MTAP phosphorylase family. MTAP subfamily.</text>
</comment>
<comment type="catalytic activity">
    <reaction evidence="4">
        <text>S-methyl-5'-thioadenosine + phosphate = 5-(methylsulfanyl)-alpha-D-ribose 1-phosphate + adenine</text>
        <dbReference type="Rhea" id="RHEA:11852"/>
        <dbReference type="ChEBI" id="CHEBI:16708"/>
        <dbReference type="ChEBI" id="CHEBI:17509"/>
        <dbReference type="ChEBI" id="CHEBI:43474"/>
        <dbReference type="ChEBI" id="CHEBI:58533"/>
        <dbReference type="EC" id="2.4.2.28"/>
    </reaction>
</comment>
<evidence type="ECO:0000256" key="4">
    <source>
        <dbReference type="HAMAP-Rule" id="MF_01963"/>
    </source>
</evidence>
<evidence type="ECO:0000256" key="1">
    <source>
        <dbReference type="ARBA" id="ARBA00022676"/>
    </source>
</evidence>
<organism evidence="6 7">
    <name type="scientific">Candidatus Scalindua japonica</name>
    <dbReference type="NCBI Taxonomy" id="1284222"/>
    <lineage>
        <taxon>Bacteria</taxon>
        <taxon>Pseudomonadati</taxon>
        <taxon>Planctomycetota</taxon>
        <taxon>Candidatus Brocadiia</taxon>
        <taxon>Candidatus Brocadiales</taxon>
        <taxon>Candidatus Scalinduaceae</taxon>
        <taxon>Candidatus Scalindua</taxon>
    </lineage>
</organism>
<evidence type="ECO:0000256" key="3">
    <source>
        <dbReference type="ARBA" id="ARBA00022726"/>
    </source>
</evidence>
<proteinExistence type="inferred from homology"/>
<reference evidence="7" key="1">
    <citation type="journal article" date="2017" name="Environ. Microbiol. Rep.">
        <title>Genetic Diversity of Marine Anaerobic Ammonium-Oxidizing Bacteria as Revealed by Genomic and Proteomic Analyses of 'Candidatus Scalindua japonica'.</title>
        <authorList>
            <person name="Oshiki M."/>
            <person name="Mizuto K."/>
            <person name="Kimura Z."/>
            <person name="Kindaichi T."/>
            <person name="Satoh H."/>
            <person name="Okabe S."/>
        </authorList>
    </citation>
    <scope>NUCLEOTIDE SEQUENCE [LARGE SCALE GENOMIC DNA]</scope>
    <source>
        <strain evidence="7">husup-a2</strain>
    </source>
</reference>
<dbReference type="FunFam" id="3.40.50.1580:FF:000012">
    <property type="entry name" value="Probable 6-oxopurine nucleoside phosphorylase"/>
    <property type="match status" value="1"/>
</dbReference>
<gene>
    <name evidence="4" type="primary">mtnP</name>
    <name evidence="6" type="ORF">SCALIN_C45_0018</name>
</gene>
<dbReference type="InterPro" id="IPR010044">
    <property type="entry name" value="MTAP"/>
</dbReference>
<accession>A0A286U421</accession>
<dbReference type="PANTHER" id="PTHR42679:SF2">
    <property type="entry name" value="S-METHYL-5'-THIOADENOSINE PHOSPHORYLASE"/>
    <property type="match status" value="1"/>
</dbReference>
<keyword evidence="7" id="KW-1185">Reference proteome</keyword>
<feature type="site" description="Important for substrate specificity" evidence="4">
    <location>
        <position position="174"/>
    </location>
</feature>
<comment type="subunit">
    <text evidence="4">Homohexamer. Dimer of a homotrimer.</text>
</comment>
<keyword evidence="3 4" id="KW-0660">Purine salvage</keyword>
<comment type="function">
    <text evidence="4">Catalyzes the reversible phosphorylation of S-methyl-5'-thioadenosine (MTA) to adenine and 5-methylthioribose-1-phosphate. Involved in the breakdown of MTA, a major by-product of polyamine biosynthesis. Responsible for the first step in the methionine salvage pathway after MTA has been generated from S-adenosylmethionine. Has broad substrate specificity with 6-aminopurine nucleosides as preferred substrates.</text>
</comment>
<evidence type="ECO:0000313" key="7">
    <source>
        <dbReference type="Proteomes" id="UP000218542"/>
    </source>
</evidence>
<dbReference type="HAMAP" id="MF_01963">
    <property type="entry name" value="MTAP"/>
    <property type="match status" value="1"/>
</dbReference>
<feature type="domain" description="Nucleoside phosphorylase" evidence="5">
    <location>
        <begin position="12"/>
        <end position="251"/>
    </location>
</feature>
<comment type="caution">
    <text evidence="6">The sequence shown here is derived from an EMBL/GenBank/DDBJ whole genome shotgun (WGS) entry which is preliminary data.</text>
</comment>
<protein>
    <recommendedName>
        <fullName evidence="4">S-methyl-5'-thioadenosine phosphorylase</fullName>
        <ecNumber evidence="4">2.4.2.28</ecNumber>
    </recommendedName>
    <alternativeName>
        <fullName evidence="4">5'-methylthioadenosine phosphorylase</fullName>
        <shortName evidence="4">MTA phosphorylase</shortName>
        <shortName evidence="4">MTAP</shortName>
    </alternativeName>
</protein>
<dbReference type="GO" id="GO:0005829">
    <property type="term" value="C:cytosol"/>
    <property type="evidence" value="ECO:0007669"/>
    <property type="project" value="TreeGrafter"/>
</dbReference>
<feature type="binding site" evidence="4">
    <location>
        <position position="192"/>
    </location>
    <ligand>
        <name>substrate</name>
    </ligand>
</feature>
<dbReference type="UniPathway" id="UPA00904">
    <property type="reaction ID" value="UER00873"/>
</dbReference>
<feature type="site" description="Important for substrate specificity" evidence="4">
    <location>
        <position position="229"/>
    </location>
</feature>
<keyword evidence="1 4" id="KW-0328">Glycosyltransferase</keyword>
<dbReference type="PANTHER" id="PTHR42679">
    <property type="entry name" value="S-METHYL-5'-THIOADENOSINE PHOSPHORYLASE"/>
    <property type="match status" value="1"/>
</dbReference>
<feature type="binding site" evidence="4">
    <location>
        <begin position="216"/>
        <end position="218"/>
    </location>
    <ligand>
        <name>substrate</name>
    </ligand>
</feature>
<dbReference type="GO" id="GO:0017061">
    <property type="term" value="F:S-methyl-5-thioadenosine phosphorylase activity"/>
    <property type="evidence" value="ECO:0007669"/>
    <property type="project" value="UniProtKB-UniRule"/>
</dbReference>
<dbReference type="SUPFAM" id="SSF53167">
    <property type="entry name" value="Purine and uridine phosphorylases"/>
    <property type="match status" value="1"/>
</dbReference>
<dbReference type="InterPro" id="IPR000845">
    <property type="entry name" value="Nucleoside_phosphorylase_d"/>
</dbReference>
<dbReference type="GO" id="GO:0006166">
    <property type="term" value="P:purine ribonucleoside salvage"/>
    <property type="evidence" value="ECO:0007669"/>
    <property type="project" value="UniProtKB-KW"/>
</dbReference>
<dbReference type="Pfam" id="PF01048">
    <property type="entry name" value="PNP_UDP_1"/>
    <property type="match status" value="1"/>
</dbReference>
<dbReference type="EC" id="2.4.2.28" evidence="4"/>
<feature type="binding site" evidence="4">
    <location>
        <begin position="94"/>
        <end position="95"/>
    </location>
    <ligand>
        <name>phosphate</name>
        <dbReference type="ChEBI" id="CHEBI:43474"/>
    </ligand>
</feature>
<name>A0A286U421_9BACT</name>
<dbReference type="InterPro" id="IPR035994">
    <property type="entry name" value="Nucleoside_phosphorylase_sf"/>
</dbReference>
<sequence length="293" mass="32032">MYIKDINMTNGRIGIIGGSGLYNIEGISDVENVKVETPFGDPSDQFITGKLEGKSVVFLPRHGKTHSILPSELNFRANIYGMKKLGVERIIAVSAVGSMKEEIKPLDIVIPDQFIDRTQGRIGSFFGEGIVGHVSLADPICSVLANTLHKAANSAGATVHKGGTYICIEGPQFSTRAESLTYRQWDVSVIGMTNLQEARLAREAEICYSTLALSTDYDCWHEGEEDVTAEIVLQNIMKNVDTAKAIIKHAIPTIEGERNCGCVNASSNAIVTRKENIPDEVKERLSLIFGKYL</sequence>
<keyword evidence="2 4" id="KW-0808">Transferase</keyword>